<evidence type="ECO:0000256" key="1">
    <source>
        <dbReference type="ARBA" id="ARBA00007178"/>
    </source>
</evidence>
<dbReference type="EnsemblPlants" id="evm.model.07.1589">
    <property type="protein sequence ID" value="cds.evm.model.07.1589"/>
    <property type="gene ID" value="evm.TU.07.1589"/>
</dbReference>
<accession>A0A803Q394</accession>
<dbReference type="Pfam" id="PF00190">
    <property type="entry name" value="Cupin_1"/>
    <property type="match status" value="2"/>
</dbReference>
<dbReference type="EMBL" id="UZAU01000673">
    <property type="status" value="NOT_ANNOTATED_CDS"/>
    <property type="molecule type" value="Genomic_DNA"/>
</dbReference>
<comment type="similarity">
    <text evidence="1">Belongs to the 11S seed storage protein (globulins) family.</text>
</comment>
<dbReference type="GO" id="GO:0045735">
    <property type="term" value="F:nutrient reservoir activity"/>
    <property type="evidence" value="ECO:0007669"/>
    <property type="project" value="UniProtKB-KW"/>
</dbReference>
<proteinExistence type="inferred from homology"/>
<keyword evidence="3" id="KW-0708">Seed storage protein</keyword>
<dbReference type="InterPro" id="IPR006045">
    <property type="entry name" value="Cupin_1"/>
</dbReference>
<dbReference type="Gene3D" id="2.60.120.10">
    <property type="entry name" value="Jelly Rolls"/>
    <property type="match status" value="2"/>
</dbReference>
<gene>
    <name evidence="6" type="primary">LOC115721737</name>
</gene>
<dbReference type="InterPro" id="IPR011051">
    <property type="entry name" value="RmlC_Cupin_sf"/>
</dbReference>
<evidence type="ECO:0000313" key="7">
    <source>
        <dbReference type="Proteomes" id="UP000596661"/>
    </source>
</evidence>
<dbReference type="SMART" id="SM00835">
    <property type="entry name" value="Cupin_1"/>
    <property type="match status" value="2"/>
</dbReference>
<name>A0A803Q394_CANSA</name>
<dbReference type="CDD" id="cd02242">
    <property type="entry name" value="cupin_11S_legumin_N"/>
    <property type="match status" value="1"/>
</dbReference>
<dbReference type="PRINTS" id="PR00439">
    <property type="entry name" value="11SGLOBULIN"/>
</dbReference>
<dbReference type="Proteomes" id="UP000596661">
    <property type="component" value="Chromosome 7"/>
</dbReference>
<keyword evidence="7" id="KW-1185">Reference proteome</keyword>
<dbReference type="Gramene" id="evm.model.07.1589">
    <property type="protein sequence ID" value="cds.evm.model.07.1589"/>
    <property type="gene ID" value="evm.TU.07.1589"/>
</dbReference>
<keyword evidence="2" id="KW-0758">Storage protein</keyword>
<dbReference type="InterPro" id="IPR006044">
    <property type="entry name" value="11S_seedstore_pln"/>
</dbReference>
<dbReference type="SUPFAM" id="SSF51182">
    <property type="entry name" value="RmlC-like cupins"/>
    <property type="match status" value="1"/>
</dbReference>
<feature type="domain" description="Cupin type-1" evidence="5">
    <location>
        <begin position="5"/>
        <end position="165"/>
    </location>
</feature>
<reference evidence="6" key="1">
    <citation type="submission" date="2018-11" db="EMBL/GenBank/DDBJ databases">
        <authorList>
            <person name="Grassa J C."/>
        </authorList>
    </citation>
    <scope>NUCLEOTIDE SEQUENCE [LARGE SCALE GENOMIC DNA]</scope>
</reference>
<sequence>MALEFDLTPKYSEKVVEGEGGEYRSWSSTQLPILSHTKVGAGRLLLHPRGFALPHYADSPKVGFVLQGNNGVAGMVLANEPKEVVLKLKKGDLIPVPLGAVSWWFNDGDSDSNDDLEIVFLGDTSQAHFPGNITYFFIAGGGSMLGGFSTDFVKKAFGMDTNEEANKLVKSQNGVLVIKLDDTKTLPKPKQNEPNNNNLVYNNLEQCLKIESGFWSKVTKSQFPFLGEVGLCANHIRVEANAMTSPVYTCDSSTQVIYVVSGGGMIQVVGFNGKLVLESEIKAGHLVIVPRSFVVSMMAGHEGLECFSIITTPEPVIQNLAGKTSLMEALSCEVLQVSLNVTPDFQQNFISKMRLTSNSIISPP</sequence>
<evidence type="ECO:0000259" key="5">
    <source>
        <dbReference type="SMART" id="SM00835"/>
    </source>
</evidence>
<dbReference type="AlphaFoldDB" id="A0A803Q394"/>
<evidence type="ECO:0000256" key="4">
    <source>
        <dbReference type="ARBA" id="ARBA00023157"/>
    </source>
</evidence>
<evidence type="ECO:0000313" key="6">
    <source>
        <dbReference type="EnsemblPlants" id="cds.evm.model.07.1589"/>
    </source>
</evidence>
<dbReference type="InterPro" id="IPR014710">
    <property type="entry name" value="RmlC-like_jellyroll"/>
</dbReference>
<protein>
    <recommendedName>
        <fullName evidence="5">Cupin type-1 domain-containing protein</fullName>
    </recommendedName>
</protein>
<evidence type="ECO:0000256" key="3">
    <source>
        <dbReference type="ARBA" id="ARBA00023129"/>
    </source>
</evidence>
<dbReference type="PANTHER" id="PTHR31189">
    <property type="entry name" value="OS03G0336100 PROTEIN-RELATED"/>
    <property type="match status" value="1"/>
</dbReference>
<feature type="domain" description="Cupin type-1" evidence="5">
    <location>
        <begin position="202"/>
        <end position="347"/>
    </location>
</feature>
<dbReference type="CDD" id="cd02243">
    <property type="entry name" value="cupin_11S_legumin_C"/>
    <property type="match status" value="1"/>
</dbReference>
<dbReference type="InterPro" id="IPR050253">
    <property type="entry name" value="Seed_Storage-Functional"/>
</dbReference>
<dbReference type="PANTHER" id="PTHR31189:SF45">
    <property type="entry name" value="OS09G0552500 PROTEIN"/>
    <property type="match status" value="1"/>
</dbReference>
<reference evidence="6" key="2">
    <citation type="submission" date="2021-03" db="UniProtKB">
        <authorList>
            <consortium name="EnsemblPlants"/>
        </authorList>
    </citation>
    <scope>IDENTIFICATION</scope>
</reference>
<dbReference type="OMA" id="HIRVEAN"/>
<dbReference type="OrthoDB" id="735591at2759"/>
<keyword evidence="4" id="KW-1015">Disulfide bond</keyword>
<organism evidence="6 7">
    <name type="scientific">Cannabis sativa</name>
    <name type="common">Hemp</name>
    <name type="synonym">Marijuana</name>
    <dbReference type="NCBI Taxonomy" id="3483"/>
    <lineage>
        <taxon>Eukaryota</taxon>
        <taxon>Viridiplantae</taxon>
        <taxon>Streptophyta</taxon>
        <taxon>Embryophyta</taxon>
        <taxon>Tracheophyta</taxon>
        <taxon>Spermatophyta</taxon>
        <taxon>Magnoliopsida</taxon>
        <taxon>eudicotyledons</taxon>
        <taxon>Gunneridae</taxon>
        <taxon>Pentapetalae</taxon>
        <taxon>rosids</taxon>
        <taxon>fabids</taxon>
        <taxon>Rosales</taxon>
        <taxon>Cannabaceae</taxon>
        <taxon>Cannabis</taxon>
    </lineage>
</organism>
<evidence type="ECO:0000256" key="2">
    <source>
        <dbReference type="ARBA" id="ARBA00022761"/>
    </source>
</evidence>